<dbReference type="EMBL" id="JAOUSF010000001">
    <property type="protein sequence ID" value="MCU9612617.1"/>
    <property type="molecule type" value="Genomic_DNA"/>
</dbReference>
<proteinExistence type="predicted"/>
<evidence type="ECO:0000313" key="1">
    <source>
        <dbReference type="EMBL" id="MCU9612617.1"/>
    </source>
</evidence>
<dbReference type="InterPro" id="IPR025466">
    <property type="entry name" value="DUF4317"/>
</dbReference>
<reference evidence="1" key="1">
    <citation type="submission" date="2022-10" db="EMBL/GenBank/DDBJ databases">
        <title>Description of Fervidibacillus gen. nov. in the family Fervidibacillaceae fam. nov. with two species, Fervidibacillus albus sp. nov., and Fervidibacillus halotolerans sp. nov., isolated from tidal flat sediments.</title>
        <authorList>
            <person name="Kwon K.K."/>
            <person name="Yang S.-H."/>
        </authorList>
    </citation>
    <scope>NUCLEOTIDE SEQUENCE</scope>
    <source>
        <strain evidence="1">JCM 19140</strain>
    </source>
</reference>
<dbReference type="Proteomes" id="UP001209318">
    <property type="component" value="Unassembled WGS sequence"/>
</dbReference>
<keyword evidence="2" id="KW-1185">Reference proteome</keyword>
<name>A0AAE3IR20_9BACI</name>
<dbReference type="AlphaFoldDB" id="A0AAE3IR20"/>
<accession>A0AAE3IR20</accession>
<evidence type="ECO:0000313" key="2">
    <source>
        <dbReference type="Proteomes" id="UP001209318"/>
    </source>
</evidence>
<gene>
    <name evidence="1" type="ORF">OEV98_03440</name>
</gene>
<comment type="caution">
    <text evidence="1">The sequence shown here is derived from an EMBL/GenBank/DDBJ whole genome shotgun (WGS) entry which is preliminary data.</text>
</comment>
<protein>
    <submittedName>
        <fullName evidence="1">DUF4317 domain-containing protein</fullName>
    </submittedName>
</protein>
<sequence length="391" mass="45345">MNKKDIANIRKQFKLDNYRMKIQDIFNVYVKKETGEIYQHISQPFYMLEKEAQELFLVNFKKVLTGSLDSKLFELKFRHNVEYSTQTILYEGLHMEDTEDWNEQMLQIVEKMFAQTVYEFDTVVTFIRAEYRKPTRKRSLDTEEGGDDETYASPLILCSLNKIDQPKKTLLFDFIERTFKANNVVDPIINLAAPLTGFLFPAFNDNAADVNHILYFSGKANQPDFQFIEEVLNCEEIITAQEDKDIFDHILKEVIGDKVDSDVISNVYGELDRMISVSAESEDEEDKEVEPPMLDSHDIEQLLTASGVEDVRIEQVEHAMKSVLIDEKHEFKANNLVPKTIKIDTKVAKLTLSPKDLKHVKYIMFQGKRCLVLEIDEDVEVEGLKLETKTL</sequence>
<organism evidence="1 2">
    <name type="scientific">Perspicuibacillus lycopersici</name>
    <dbReference type="NCBI Taxonomy" id="1325689"/>
    <lineage>
        <taxon>Bacteria</taxon>
        <taxon>Bacillati</taxon>
        <taxon>Bacillota</taxon>
        <taxon>Bacilli</taxon>
        <taxon>Bacillales</taxon>
        <taxon>Bacillaceae</taxon>
        <taxon>Perspicuibacillus</taxon>
    </lineage>
</organism>
<dbReference type="Pfam" id="PF14199">
    <property type="entry name" value="DUF4317"/>
    <property type="match status" value="1"/>
</dbReference>
<dbReference type="RefSeq" id="WP_263071800.1">
    <property type="nucleotide sequence ID" value="NZ_JAOUSF010000001.1"/>
</dbReference>